<keyword evidence="2" id="KW-0732">Signal</keyword>
<feature type="signal peptide" evidence="2">
    <location>
        <begin position="1"/>
        <end position="19"/>
    </location>
</feature>
<name>A0A5D3CY38_CUCMM</name>
<evidence type="ECO:0000313" key="3">
    <source>
        <dbReference type="EMBL" id="KAA0032012.1"/>
    </source>
</evidence>
<dbReference type="EMBL" id="SSTE01021884">
    <property type="protein sequence ID" value="KAA0032012.1"/>
    <property type="molecule type" value="Genomic_DNA"/>
</dbReference>
<evidence type="ECO:0000256" key="1">
    <source>
        <dbReference type="SAM" id="MobiDB-lite"/>
    </source>
</evidence>
<dbReference type="Proteomes" id="UP000321393">
    <property type="component" value="Unassembled WGS sequence"/>
</dbReference>
<reference evidence="5 6" key="1">
    <citation type="submission" date="2019-08" db="EMBL/GenBank/DDBJ databases">
        <title>Draft genome sequences of two oriental melons (Cucumis melo L. var makuwa).</title>
        <authorList>
            <person name="Kwon S.-Y."/>
        </authorList>
    </citation>
    <scope>NUCLEOTIDE SEQUENCE [LARGE SCALE GENOMIC DNA]</scope>
    <source>
        <strain evidence="6">cv. Chang Bougi</strain>
        <strain evidence="5">cv. SW 3</strain>
        <tissue evidence="4">Leaf</tissue>
    </source>
</reference>
<dbReference type="PROSITE" id="PS51257">
    <property type="entry name" value="PROKAR_LIPOPROTEIN"/>
    <property type="match status" value="1"/>
</dbReference>
<comment type="caution">
    <text evidence="4">The sequence shown here is derived from an EMBL/GenBank/DDBJ whole genome shotgun (WGS) entry which is preliminary data.</text>
</comment>
<feature type="region of interest" description="Disordered" evidence="1">
    <location>
        <begin position="55"/>
        <end position="74"/>
    </location>
</feature>
<dbReference type="AlphaFoldDB" id="A0A5D3CY38"/>
<evidence type="ECO:0000313" key="4">
    <source>
        <dbReference type="EMBL" id="TYK16833.1"/>
    </source>
</evidence>
<proteinExistence type="predicted"/>
<sequence>MKAPPTVLFSFFFLRPTAAQSSLPSFPTASACLRLHLCGSLSVSVVVGFATSTYSQPPTSPPNQSPDHSREPPISDSLSLCLVYPGDSRPFLPLVERSIDSSASDCVHCEPSLHFRRVREVTLEFRSVTTSVVGANSSLFGWICLDVELNKDCSYSSGAMLLTGIVMSMDYENLNVILICASFGITRLICAFFEITRLLRASFGITRLIYASFGINRLICASFGITRLICASFGITRLICVSFGITRLMCAFYETTRLLCNGMARGRPARGKNNA</sequence>
<feature type="chain" id="PRO_5042723184" evidence="2">
    <location>
        <begin position="20"/>
        <end position="275"/>
    </location>
</feature>
<dbReference type="EMBL" id="SSTD01008275">
    <property type="protein sequence ID" value="TYK16833.1"/>
    <property type="molecule type" value="Genomic_DNA"/>
</dbReference>
<organism evidence="4 6">
    <name type="scientific">Cucumis melo var. makuwa</name>
    <name type="common">Oriental melon</name>
    <dbReference type="NCBI Taxonomy" id="1194695"/>
    <lineage>
        <taxon>Eukaryota</taxon>
        <taxon>Viridiplantae</taxon>
        <taxon>Streptophyta</taxon>
        <taxon>Embryophyta</taxon>
        <taxon>Tracheophyta</taxon>
        <taxon>Spermatophyta</taxon>
        <taxon>Magnoliopsida</taxon>
        <taxon>eudicotyledons</taxon>
        <taxon>Gunneridae</taxon>
        <taxon>Pentapetalae</taxon>
        <taxon>rosids</taxon>
        <taxon>fabids</taxon>
        <taxon>Cucurbitales</taxon>
        <taxon>Cucurbitaceae</taxon>
        <taxon>Benincaseae</taxon>
        <taxon>Cucumis</taxon>
    </lineage>
</organism>
<gene>
    <name evidence="4" type="ORF">E5676_scaffold96G001080</name>
    <name evidence="3" type="ORF">E6C27_scaffold134G001100</name>
</gene>
<protein>
    <submittedName>
        <fullName evidence="4">Mucin-19-like isoform X6</fullName>
    </submittedName>
</protein>
<evidence type="ECO:0000313" key="5">
    <source>
        <dbReference type="Proteomes" id="UP000321393"/>
    </source>
</evidence>
<accession>A0A5D3CY38</accession>
<evidence type="ECO:0000313" key="6">
    <source>
        <dbReference type="Proteomes" id="UP000321947"/>
    </source>
</evidence>
<dbReference type="Proteomes" id="UP000321947">
    <property type="component" value="Unassembled WGS sequence"/>
</dbReference>
<evidence type="ECO:0000256" key="2">
    <source>
        <dbReference type="SAM" id="SignalP"/>
    </source>
</evidence>